<feature type="transmembrane region" description="Helical" evidence="1">
    <location>
        <begin position="306"/>
        <end position="327"/>
    </location>
</feature>
<dbReference type="PROSITE" id="PS51257">
    <property type="entry name" value="PROKAR_LIPOPROTEIN"/>
    <property type="match status" value="1"/>
</dbReference>
<feature type="transmembrane region" description="Helical" evidence="1">
    <location>
        <begin position="339"/>
        <end position="359"/>
    </location>
</feature>
<keyword evidence="1" id="KW-1133">Transmembrane helix</keyword>
<protein>
    <submittedName>
        <fullName evidence="2">Putative lipoprotein</fullName>
    </submittedName>
</protein>
<dbReference type="Proteomes" id="UP000197032">
    <property type="component" value="Unassembled WGS sequence"/>
</dbReference>
<dbReference type="EMBL" id="BDGJ01000197">
    <property type="protein sequence ID" value="GAW94004.1"/>
    <property type="molecule type" value="Genomic_DNA"/>
</dbReference>
<evidence type="ECO:0000256" key="1">
    <source>
        <dbReference type="SAM" id="Phobius"/>
    </source>
</evidence>
<sequence>MLSILRKEYEILAPIVIGFVLACVFTVIVSVWGYNSFVEVAKHTIALTNKAMKGQFLQDPYYTGAFNAEPPLLAWAAALFAKIFQLDAVQGYLFATGLVIFLVPFVVYLITRETSADLLEYLVITVVILGISFVDLFELPADVGGAFILLLWMVYLVTKTKGSSSKGNVVFLGLLGTAAVMLLKPVWILAGVVSVWLHFKLSEKKEEIRVLEAVLLHTAVFSSIFWLPQFISLLRFGFENPVMTESFPLAISSSLVPLFVTGSLGVWSLARYRKEAFIRVLWLLVLVLFGLVLLDWGFRDLFQTGLLLYKISILFKVVLAFGIAFFLKEILTLLRQKQGSKRAAVAVVIMAGVLVFWNITVATDQLAPVEAFRLGNELNPALEVIASWPGIAEKTLLLSEGTEDVLVKVPLTAFWVKETSYMNPSARQERRKNLMEIIAVANNSEDVYHILRDNPYGSIDGLLLVKDGDRYRLTEKLSISQDVFQGPYFRKVVDEPRYSLIMLNNVAVAGQFVAPPKPVNLGNKILYLGSLFTPLADGKTRITMYFKVIGQMNDDYKLFLHGRVKDKSILEENRKKYGYANFDHSFSTPTSQWTVGEIYVHTYVRKINPGWYDFKFGFWKPAGENDSAKRLYPVGSVDPGVRIGWVQIK</sequence>
<gene>
    <name evidence="2" type="ORF">KKC1_31240</name>
</gene>
<comment type="caution">
    <text evidence="2">The sequence shown here is derived from an EMBL/GenBank/DDBJ whole genome shotgun (WGS) entry which is preliminary data.</text>
</comment>
<keyword evidence="3" id="KW-1185">Reference proteome</keyword>
<keyword evidence="2" id="KW-0449">Lipoprotein</keyword>
<reference evidence="3" key="1">
    <citation type="journal article" date="2017" name="Appl. Environ. Microbiol.">
        <title>Genomic Analysis of Calderihabitans maritimus KKC1, a Thermophilic, Hydrogenogenic, Carboxydotrophic Bacterium Isolated from Marine Sediment.</title>
        <authorList>
            <person name="Omae K."/>
            <person name="Yoneda Y."/>
            <person name="Fukuyama Y."/>
            <person name="Yoshida T."/>
            <person name="Sako Y."/>
        </authorList>
    </citation>
    <scope>NUCLEOTIDE SEQUENCE [LARGE SCALE GENOMIC DNA]</scope>
    <source>
        <strain evidence="3">KKC1</strain>
    </source>
</reference>
<evidence type="ECO:0000313" key="3">
    <source>
        <dbReference type="Proteomes" id="UP000197032"/>
    </source>
</evidence>
<feature type="transmembrane region" description="Helical" evidence="1">
    <location>
        <begin position="247"/>
        <end position="269"/>
    </location>
</feature>
<feature type="transmembrane region" description="Helical" evidence="1">
    <location>
        <begin position="170"/>
        <end position="197"/>
    </location>
</feature>
<dbReference type="AlphaFoldDB" id="A0A1Z5HWW6"/>
<dbReference type="RefSeq" id="WP_088555038.1">
    <property type="nucleotide sequence ID" value="NZ_BDGJ01000197.1"/>
</dbReference>
<feature type="transmembrane region" description="Helical" evidence="1">
    <location>
        <begin position="116"/>
        <end position="134"/>
    </location>
</feature>
<keyword evidence="1" id="KW-0472">Membrane</keyword>
<feature type="transmembrane region" description="Helical" evidence="1">
    <location>
        <begin position="12"/>
        <end position="34"/>
    </location>
</feature>
<evidence type="ECO:0000313" key="2">
    <source>
        <dbReference type="EMBL" id="GAW94004.1"/>
    </source>
</evidence>
<name>A0A1Z5HWW6_9FIRM</name>
<keyword evidence="1" id="KW-0812">Transmembrane</keyword>
<dbReference type="OrthoDB" id="2081397at2"/>
<accession>A0A1Z5HWW6</accession>
<feature type="transmembrane region" description="Helical" evidence="1">
    <location>
        <begin position="276"/>
        <end position="294"/>
    </location>
</feature>
<organism evidence="2 3">
    <name type="scientific">Calderihabitans maritimus</name>
    <dbReference type="NCBI Taxonomy" id="1246530"/>
    <lineage>
        <taxon>Bacteria</taxon>
        <taxon>Bacillati</taxon>
        <taxon>Bacillota</taxon>
        <taxon>Clostridia</taxon>
        <taxon>Neomoorellales</taxon>
        <taxon>Calderihabitantaceae</taxon>
        <taxon>Calderihabitans</taxon>
    </lineage>
</organism>
<proteinExistence type="predicted"/>
<feature type="transmembrane region" description="Helical" evidence="1">
    <location>
        <begin position="209"/>
        <end position="227"/>
    </location>
</feature>
<feature type="transmembrane region" description="Helical" evidence="1">
    <location>
        <begin position="92"/>
        <end position="110"/>
    </location>
</feature>